<dbReference type="InterPro" id="IPR002165">
    <property type="entry name" value="Plexin_repeat"/>
</dbReference>
<dbReference type="GO" id="GO:0030334">
    <property type="term" value="P:regulation of cell migration"/>
    <property type="evidence" value="ECO:0007669"/>
    <property type="project" value="TreeGrafter"/>
</dbReference>
<proteinExistence type="predicted"/>
<evidence type="ECO:0000259" key="4">
    <source>
        <dbReference type="SMART" id="SM00423"/>
    </source>
</evidence>
<comment type="subcellular location">
    <subcellularLocation>
        <location evidence="1">Membrane</location>
    </subcellularLocation>
</comment>
<evidence type="ECO:0000256" key="3">
    <source>
        <dbReference type="ARBA" id="ARBA00023180"/>
    </source>
</evidence>
<dbReference type="InterPro" id="IPR016201">
    <property type="entry name" value="PSI"/>
</dbReference>
<dbReference type="SUPFAM" id="SSF103575">
    <property type="entry name" value="Plexin repeat"/>
    <property type="match status" value="1"/>
</dbReference>
<dbReference type="InterPro" id="IPR031148">
    <property type="entry name" value="Plexin"/>
</dbReference>
<feature type="non-terminal residue" evidence="5">
    <location>
        <position position="171"/>
    </location>
</feature>
<protein>
    <submittedName>
        <fullName evidence="5">(spotted green pufferfish) hypothetical protein</fullName>
    </submittedName>
</protein>
<evidence type="ECO:0000256" key="2">
    <source>
        <dbReference type="ARBA" id="ARBA00023136"/>
    </source>
</evidence>
<dbReference type="GO" id="GO:0007162">
    <property type="term" value="P:negative regulation of cell adhesion"/>
    <property type="evidence" value="ECO:0007669"/>
    <property type="project" value="TreeGrafter"/>
</dbReference>
<dbReference type="OrthoDB" id="125363at2759"/>
<dbReference type="PANTHER" id="PTHR22625">
    <property type="entry name" value="PLEXIN"/>
    <property type="match status" value="1"/>
</dbReference>
<keyword evidence="2" id="KW-0472">Membrane</keyword>
<sequence length="171" mass="19239">QLQKRPVAECQQHPDCLSCLLAHDPYCGWCVLDGRCVLQSQCSRGHRSGQWLWSFDMDQQCLLVQELNPLNLSREESQMVSLAVPGLPLLDEPESYSCMFEDIPQSCCSQWGQSPLPVSQSRLVTHGASWPGCRGCVLSRWGCNWCIQQHLCTHSSTCEDGVVIYNQHVSD</sequence>
<dbReference type="AlphaFoldDB" id="Q4T1S6"/>
<comment type="caution">
    <text evidence="5">The sequence shown here is derived from an EMBL/GenBank/DDBJ whole genome shotgun (WGS) entry which is preliminary data.</text>
</comment>
<gene>
    <name evidence="5" type="ORF">GSTENG00008660001</name>
</gene>
<dbReference type="Gene3D" id="2.60.40.10">
    <property type="entry name" value="Immunoglobulins"/>
    <property type="match status" value="1"/>
</dbReference>
<dbReference type="Pfam" id="PF24479">
    <property type="entry name" value="PSI_PlexinA-B"/>
    <property type="match status" value="1"/>
</dbReference>
<dbReference type="KEGG" id="tng:GSTEN00008660G001"/>
<keyword evidence="3" id="KW-0325">Glycoprotein</keyword>
<dbReference type="EMBL" id="CAAE01010488">
    <property type="protein sequence ID" value="CAF93156.1"/>
    <property type="molecule type" value="Genomic_DNA"/>
</dbReference>
<dbReference type="GO" id="GO:0002116">
    <property type="term" value="C:semaphorin receptor complex"/>
    <property type="evidence" value="ECO:0007669"/>
    <property type="project" value="TreeGrafter"/>
</dbReference>
<dbReference type="GO" id="GO:0050772">
    <property type="term" value="P:positive regulation of axonogenesis"/>
    <property type="evidence" value="ECO:0007669"/>
    <property type="project" value="TreeGrafter"/>
</dbReference>
<feature type="domain" description="PSI" evidence="4">
    <location>
        <begin position="9"/>
        <end position="62"/>
    </location>
</feature>
<dbReference type="InterPro" id="IPR013783">
    <property type="entry name" value="Ig-like_fold"/>
</dbReference>
<accession>Q4T1S6</accession>
<name>Q4T1S6_TETNG</name>
<reference evidence="5" key="1">
    <citation type="journal article" date="2004" name="Nature">
        <title>Genome duplication in the teleost fish Tetraodon nigroviridis reveals the early vertebrate proto-karyotype.</title>
        <authorList>
            <person name="Jaillon O."/>
            <person name="Aury J.-M."/>
            <person name="Brunet F."/>
            <person name="Petit J.-L."/>
            <person name="Stange-Thomann N."/>
            <person name="Mauceli E."/>
            <person name="Bouneau L."/>
            <person name="Fischer C."/>
            <person name="Ozouf-Costaz C."/>
            <person name="Bernot A."/>
            <person name="Nicaud S."/>
            <person name="Jaffe D."/>
            <person name="Fisher S."/>
            <person name="Lutfalla G."/>
            <person name="Dossat C."/>
            <person name="Segurens B."/>
            <person name="Dasilva C."/>
            <person name="Salanoubat M."/>
            <person name="Levy M."/>
            <person name="Boudet N."/>
            <person name="Castellano S."/>
            <person name="Anthouard V."/>
            <person name="Jubin C."/>
            <person name="Castelli V."/>
            <person name="Katinka M."/>
            <person name="Vacherie B."/>
            <person name="Biemont C."/>
            <person name="Skalli Z."/>
            <person name="Cattolico L."/>
            <person name="Poulain J."/>
            <person name="De Berardinis V."/>
            <person name="Cruaud C."/>
            <person name="Duprat S."/>
            <person name="Brottier P."/>
            <person name="Coutanceau J.-P."/>
            <person name="Gouzy J."/>
            <person name="Parra G."/>
            <person name="Lardier G."/>
            <person name="Chapple C."/>
            <person name="McKernan K.J."/>
            <person name="McEwan P."/>
            <person name="Bosak S."/>
            <person name="Kellis M."/>
            <person name="Volff J.-N."/>
            <person name="Guigo R."/>
            <person name="Zody M.C."/>
            <person name="Mesirov J."/>
            <person name="Lindblad-Toh K."/>
            <person name="Birren B."/>
            <person name="Nusbaum C."/>
            <person name="Kahn D."/>
            <person name="Robinson-Rechavi M."/>
            <person name="Laudet V."/>
            <person name="Schachter V."/>
            <person name="Quetier F."/>
            <person name="Saurin W."/>
            <person name="Scarpelli C."/>
            <person name="Wincker P."/>
            <person name="Lander E.S."/>
            <person name="Weissenbach J."/>
            <person name="Roest Crollius H."/>
        </authorList>
    </citation>
    <scope>NUCLEOTIDE SEQUENCE [LARGE SCALE GENOMIC DNA]</scope>
</reference>
<dbReference type="GO" id="GO:0008360">
    <property type="term" value="P:regulation of cell shape"/>
    <property type="evidence" value="ECO:0007669"/>
    <property type="project" value="TreeGrafter"/>
</dbReference>
<dbReference type="GO" id="GO:0017154">
    <property type="term" value="F:semaphorin receptor activity"/>
    <property type="evidence" value="ECO:0007669"/>
    <property type="project" value="InterPro"/>
</dbReference>
<dbReference type="GO" id="GO:0005886">
    <property type="term" value="C:plasma membrane"/>
    <property type="evidence" value="ECO:0007669"/>
    <property type="project" value="TreeGrafter"/>
</dbReference>
<dbReference type="SMART" id="SM00423">
    <property type="entry name" value="PSI"/>
    <property type="match status" value="1"/>
</dbReference>
<dbReference type="PANTHER" id="PTHR22625:SF36">
    <property type="entry name" value="PLEXIN-B1"/>
    <property type="match status" value="1"/>
</dbReference>
<reference evidence="5" key="2">
    <citation type="submission" date="2004-02" db="EMBL/GenBank/DDBJ databases">
        <authorList>
            <consortium name="Genoscope"/>
            <consortium name="Whitehead Institute Centre for Genome Research"/>
        </authorList>
    </citation>
    <scope>NUCLEOTIDE SEQUENCE</scope>
</reference>
<dbReference type="Pfam" id="PF01437">
    <property type="entry name" value="PSI"/>
    <property type="match status" value="1"/>
</dbReference>
<evidence type="ECO:0000313" key="5">
    <source>
        <dbReference type="EMBL" id="CAF93156.1"/>
    </source>
</evidence>
<organism evidence="5">
    <name type="scientific">Tetraodon nigroviridis</name>
    <name type="common">Spotted green pufferfish</name>
    <name type="synonym">Chelonodon nigroviridis</name>
    <dbReference type="NCBI Taxonomy" id="99883"/>
    <lineage>
        <taxon>Eukaryota</taxon>
        <taxon>Metazoa</taxon>
        <taxon>Chordata</taxon>
        <taxon>Craniata</taxon>
        <taxon>Vertebrata</taxon>
        <taxon>Euteleostomi</taxon>
        <taxon>Actinopterygii</taxon>
        <taxon>Neopterygii</taxon>
        <taxon>Teleostei</taxon>
        <taxon>Neoteleostei</taxon>
        <taxon>Acanthomorphata</taxon>
        <taxon>Eupercaria</taxon>
        <taxon>Tetraodontiformes</taxon>
        <taxon>Tetradontoidea</taxon>
        <taxon>Tetraodontidae</taxon>
        <taxon>Tetraodon</taxon>
    </lineage>
</organism>
<evidence type="ECO:0000256" key="1">
    <source>
        <dbReference type="ARBA" id="ARBA00004370"/>
    </source>
</evidence>